<evidence type="ECO:0000313" key="3">
    <source>
        <dbReference type="Proteomes" id="UP000198693"/>
    </source>
</evidence>
<dbReference type="RefSeq" id="WP_089796773.1">
    <property type="nucleotide sequence ID" value="NZ_FPBP01000011.1"/>
</dbReference>
<keyword evidence="1" id="KW-1133">Transmembrane helix</keyword>
<dbReference type="EMBL" id="FPBP01000011">
    <property type="protein sequence ID" value="SFU86387.1"/>
    <property type="molecule type" value="Genomic_DNA"/>
</dbReference>
<accession>A0A1I7JML5</accession>
<name>A0A1I7JML5_9GAMM</name>
<evidence type="ECO:0000256" key="1">
    <source>
        <dbReference type="SAM" id="Phobius"/>
    </source>
</evidence>
<feature type="transmembrane region" description="Helical" evidence="1">
    <location>
        <begin position="42"/>
        <end position="61"/>
    </location>
</feature>
<dbReference type="InterPro" id="IPR057700">
    <property type="entry name" value="DUF7940"/>
</dbReference>
<dbReference type="Pfam" id="PF25612">
    <property type="entry name" value="DUF7940"/>
    <property type="match status" value="1"/>
</dbReference>
<reference evidence="3" key="1">
    <citation type="submission" date="2016-10" db="EMBL/GenBank/DDBJ databases">
        <authorList>
            <person name="Varghese N."/>
            <person name="Submissions S."/>
        </authorList>
    </citation>
    <scope>NUCLEOTIDE SEQUENCE [LARGE SCALE GENOMIC DNA]</scope>
    <source>
        <strain evidence="3">CGMCC 1.6981</strain>
    </source>
</reference>
<keyword evidence="3" id="KW-1185">Reference proteome</keyword>
<evidence type="ECO:0008006" key="4">
    <source>
        <dbReference type="Google" id="ProtNLM"/>
    </source>
</evidence>
<keyword evidence="1" id="KW-0812">Transmembrane</keyword>
<evidence type="ECO:0000313" key="2">
    <source>
        <dbReference type="EMBL" id="SFU86387.1"/>
    </source>
</evidence>
<keyword evidence="1" id="KW-0472">Membrane</keyword>
<proteinExistence type="predicted"/>
<protein>
    <recommendedName>
        <fullName evidence="4">Holin</fullName>
    </recommendedName>
</protein>
<gene>
    <name evidence="2" type="ORF">SAMN04487955_11177</name>
</gene>
<dbReference type="STRING" id="463301.SAMN04487955_11177"/>
<sequence>MQLIPKSRNAMKLWSIRLAIASAALGAVEAILPVWQGMVPEGVFASIASATAVAAAVARVIKQEGLS</sequence>
<dbReference type="Proteomes" id="UP000198693">
    <property type="component" value="Unassembled WGS sequence"/>
</dbReference>
<organism evidence="2 3">
    <name type="scientific">Halomonas korlensis</name>
    <dbReference type="NCBI Taxonomy" id="463301"/>
    <lineage>
        <taxon>Bacteria</taxon>
        <taxon>Pseudomonadati</taxon>
        <taxon>Pseudomonadota</taxon>
        <taxon>Gammaproteobacteria</taxon>
        <taxon>Oceanospirillales</taxon>
        <taxon>Halomonadaceae</taxon>
        <taxon>Halomonas</taxon>
    </lineage>
</organism>
<dbReference type="AlphaFoldDB" id="A0A1I7JML5"/>